<dbReference type="PANTHER" id="PTHR23084:SF263">
    <property type="entry name" value="MORN REPEAT-CONTAINING PROTEIN 1"/>
    <property type="match status" value="1"/>
</dbReference>
<dbReference type="InterPro" id="IPR036047">
    <property type="entry name" value="F-box-like_dom_sf"/>
</dbReference>
<accession>A0A2U7UCB4</accession>
<dbReference type="SMART" id="SM00698">
    <property type="entry name" value="MORN"/>
    <property type="match status" value="4"/>
</dbReference>
<name>A0A2U7UCB4_9VIRU</name>
<protein>
    <submittedName>
        <fullName evidence="3">Morn repeat incomplete domain containing protein</fullName>
    </submittedName>
</protein>
<dbReference type="RefSeq" id="YP_009482100.1">
    <property type="nucleotide sequence ID" value="NC_037666.1"/>
</dbReference>
<sequence length="395" mass="43317">MATIDDLPEELVIAIIRSTRCPLTVLGLYATSKRYRRLATDKHVWQTLYASRYGVTTPSYDALLAAGGKSWLWLYRARLPPNPRCAPVVGTIHATDYIYSGDLLRGKPHGWGIFDSTRQETSAPDASAWDTTPSTGQHTDGTALKPVGDGVARYLIRRYQGQCRNGRIEGFGVAHYANGDHYEGYWEGGQRHGHGIYVADDWRIDSDWKYGECRGSTTVACPQSTWTGDTYDQGFVGLVTVLYKGGGRVWGEWDDDEYTLHNTFHGTVFQTCPGASSYSGGCDHGQAHGFGVLTMPNGCRCQATWHHGNPSGPAVVTYPDGSQWEGVWACGYPDHECGVVTRHASQQAGIDSCLCLACYHGGAQPDDAISPLGGPDCRLDVFERVACTRPCTYRE</sequence>
<dbReference type="PANTHER" id="PTHR23084">
    <property type="entry name" value="PHOSPHATIDYLINOSITOL-4-PHOSPHATE 5-KINASE RELATED"/>
    <property type="match status" value="1"/>
</dbReference>
<feature type="region of interest" description="Disordered" evidence="2">
    <location>
        <begin position="122"/>
        <end position="143"/>
    </location>
</feature>
<dbReference type="Pfam" id="PF02493">
    <property type="entry name" value="MORN"/>
    <property type="match status" value="5"/>
</dbReference>
<dbReference type="SUPFAM" id="SSF82185">
    <property type="entry name" value="Histone H3 K4-specific methyltransferase SET7/9 N-terminal domain"/>
    <property type="match status" value="2"/>
</dbReference>
<dbReference type="SUPFAM" id="SSF81383">
    <property type="entry name" value="F-box domain"/>
    <property type="match status" value="1"/>
</dbReference>
<dbReference type="EMBL" id="MG011690">
    <property type="protein sequence ID" value="AVK76097.1"/>
    <property type="molecule type" value="Genomic_DNA"/>
</dbReference>
<dbReference type="Proteomes" id="UP000249287">
    <property type="component" value="Segment"/>
</dbReference>
<proteinExistence type="predicted"/>
<keyword evidence="1" id="KW-0677">Repeat</keyword>
<organism evidence="3">
    <name type="scientific">Pandoravirus neocaledonia</name>
    <dbReference type="NCBI Taxonomy" id="2107708"/>
    <lineage>
        <taxon>Viruses</taxon>
        <taxon>Pandoravirus</taxon>
    </lineage>
</organism>
<evidence type="ECO:0000256" key="1">
    <source>
        <dbReference type="ARBA" id="ARBA00022737"/>
    </source>
</evidence>
<gene>
    <name evidence="3" type="ORF">pneo_cds_490</name>
</gene>
<dbReference type="Gene3D" id="2.20.110.10">
    <property type="entry name" value="Histone H3 K4-specific methyltransferase SET7/9 N-terminal domain"/>
    <property type="match status" value="2"/>
</dbReference>
<evidence type="ECO:0000256" key="2">
    <source>
        <dbReference type="SAM" id="MobiDB-lite"/>
    </source>
</evidence>
<dbReference type="KEGG" id="vg:36842810"/>
<reference evidence="3" key="1">
    <citation type="journal article" date="2018" name="Nat. Commun.">
        <title>Diversity and evolution of the emerging Pandoraviridae family.</title>
        <authorList>
            <person name="Legendre M."/>
            <person name="Fabre E."/>
            <person name="Poirot O."/>
            <person name="Jeudy S."/>
            <person name="Lartigue A."/>
            <person name="Alempic J.M."/>
            <person name="Beucher L."/>
            <person name="Philippe N."/>
            <person name="Bertaux L."/>
            <person name="Christo-Foroux E."/>
            <person name="Labadie K."/>
            <person name="Coute Y."/>
            <person name="Abergel C."/>
            <person name="Claverie J.M."/>
        </authorList>
    </citation>
    <scope>NUCLEOTIDE SEQUENCE [LARGE SCALE GENOMIC DNA]</scope>
    <source>
        <strain evidence="3">Neocaledonia</strain>
    </source>
</reference>
<dbReference type="InterPro" id="IPR003409">
    <property type="entry name" value="MORN"/>
</dbReference>
<feature type="compositionally biased region" description="Polar residues" evidence="2">
    <location>
        <begin position="122"/>
        <end position="140"/>
    </location>
</feature>
<evidence type="ECO:0000313" key="3">
    <source>
        <dbReference type="EMBL" id="AVK76097.1"/>
    </source>
</evidence>
<dbReference type="GeneID" id="36842810"/>